<feature type="compositionally biased region" description="Basic residues" evidence="1">
    <location>
        <begin position="198"/>
        <end position="216"/>
    </location>
</feature>
<feature type="compositionally biased region" description="Acidic residues" evidence="1">
    <location>
        <begin position="223"/>
        <end position="236"/>
    </location>
</feature>
<organism evidence="3 4">
    <name type="scientific">Scheffersomyces stipitis (strain ATCC 58785 / CBS 6054 / NBRC 10063 / NRRL Y-11545)</name>
    <name type="common">Yeast</name>
    <name type="synonym">Pichia stipitis</name>
    <dbReference type="NCBI Taxonomy" id="322104"/>
    <lineage>
        <taxon>Eukaryota</taxon>
        <taxon>Fungi</taxon>
        <taxon>Dikarya</taxon>
        <taxon>Ascomycota</taxon>
        <taxon>Saccharomycotina</taxon>
        <taxon>Pichiomycetes</taxon>
        <taxon>Debaryomycetaceae</taxon>
        <taxon>Scheffersomyces</taxon>
    </lineage>
</organism>
<dbReference type="InterPro" id="IPR013783">
    <property type="entry name" value="Ig-like_fold"/>
</dbReference>
<dbReference type="InParanoid" id="A3GGU5"/>
<accession>A3GGU5</accession>
<dbReference type="InterPro" id="IPR014756">
    <property type="entry name" value="Ig_E-set"/>
</dbReference>
<feature type="compositionally biased region" description="Low complexity" evidence="1">
    <location>
        <begin position="425"/>
        <end position="447"/>
    </location>
</feature>
<evidence type="ECO:0000259" key="2">
    <source>
        <dbReference type="Pfam" id="PF16561"/>
    </source>
</evidence>
<feature type="compositionally biased region" description="Polar residues" evidence="1">
    <location>
        <begin position="146"/>
        <end position="158"/>
    </location>
</feature>
<keyword evidence="4" id="KW-1185">Reference proteome</keyword>
<name>A3GGU5_PICST</name>
<gene>
    <name evidence="3" type="primary">CRP1</name>
    <name evidence="3" type="ORF">PICST_66529</name>
</gene>
<proteinExistence type="predicted"/>
<feature type="region of interest" description="Disordered" evidence="1">
    <location>
        <begin position="394"/>
        <end position="454"/>
    </location>
</feature>
<evidence type="ECO:0000313" key="3">
    <source>
        <dbReference type="EMBL" id="EAZ63984.2"/>
    </source>
</evidence>
<dbReference type="GO" id="GO:0007165">
    <property type="term" value="P:signal transduction"/>
    <property type="evidence" value="ECO:0007669"/>
    <property type="project" value="TreeGrafter"/>
</dbReference>
<dbReference type="GO" id="GO:0019901">
    <property type="term" value="F:protein kinase binding"/>
    <property type="evidence" value="ECO:0007669"/>
    <property type="project" value="TreeGrafter"/>
</dbReference>
<comment type="caution">
    <text evidence="3">The sequence shown here is derived from an EMBL/GenBank/DDBJ whole genome shotgun (WGS) entry which is preliminary data.</text>
</comment>
<dbReference type="KEGG" id="pic:PICST_66529"/>
<dbReference type="SUPFAM" id="SSF81296">
    <property type="entry name" value="E set domains"/>
    <property type="match status" value="1"/>
</dbReference>
<dbReference type="GO" id="GO:0005634">
    <property type="term" value="C:nucleus"/>
    <property type="evidence" value="ECO:0007669"/>
    <property type="project" value="TreeGrafter"/>
</dbReference>
<dbReference type="OMA" id="TFDNWTK"/>
<feature type="region of interest" description="Disordered" evidence="1">
    <location>
        <begin position="183"/>
        <end position="241"/>
    </location>
</feature>
<dbReference type="Gene3D" id="2.60.40.10">
    <property type="entry name" value="Immunoglobulins"/>
    <property type="match status" value="1"/>
</dbReference>
<dbReference type="PANTHER" id="PTHR10343">
    <property type="entry name" value="5'-AMP-ACTIVATED PROTEIN KINASE , BETA SUBUNIT"/>
    <property type="match status" value="1"/>
</dbReference>
<dbReference type="GeneID" id="4851494"/>
<dbReference type="Proteomes" id="UP000002258">
    <property type="component" value="Chromosome 1"/>
</dbReference>
<dbReference type="InterPro" id="IPR032640">
    <property type="entry name" value="AMPK1_CBM"/>
</dbReference>
<dbReference type="GO" id="GO:0005737">
    <property type="term" value="C:cytoplasm"/>
    <property type="evidence" value="ECO:0007669"/>
    <property type="project" value="TreeGrafter"/>
</dbReference>
<feature type="region of interest" description="Disordered" evidence="1">
    <location>
        <begin position="145"/>
        <end position="165"/>
    </location>
</feature>
<dbReference type="PANTHER" id="PTHR10343:SF94">
    <property type="entry name" value="MDG1P"/>
    <property type="match status" value="1"/>
</dbReference>
<protein>
    <submittedName>
        <fullName evidence="3">Regulation of G-protein function</fullName>
    </submittedName>
</protein>
<dbReference type="InterPro" id="IPR050827">
    <property type="entry name" value="CRP1_MDG1_kinase"/>
</dbReference>
<dbReference type="RefSeq" id="XP_001388007.2">
    <property type="nucleotide sequence ID" value="XM_001387970.1"/>
</dbReference>
<dbReference type="GO" id="GO:0031588">
    <property type="term" value="C:nucleotide-activated protein kinase complex"/>
    <property type="evidence" value="ECO:0007669"/>
    <property type="project" value="TreeGrafter"/>
</dbReference>
<reference evidence="3 4" key="1">
    <citation type="journal article" date="2007" name="Nat. Biotechnol.">
        <title>Genome sequence of the lignocellulose-bioconverting and xylose-fermenting yeast Pichia stipitis.</title>
        <authorList>
            <person name="Jeffries T.W."/>
            <person name="Grigoriev I.V."/>
            <person name="Grimwood J."/>
            <person name="Laplaza J.M."/>
            <person name="Aerts A."/>
            <person name="Salamov A."/>
            <person name="Schmutz J."/>
            <person name="Lindquist E."/>
            <person name="Dehal P."/>
            <person name="Shapiro H."/>
            <person name="Jin Y.S."/>
            <person name="Passoth V."/>
            <person name="Richardson P.M."/>
        </authorList>
    </citation>
    <scope>NUCLEOTIDE SEQUENCE [LARGE SCALE GENOMIC DNA]</scope>
    <source>
        <strain evidence="4">ATCC 58785 / CBS 6054 / NBRC 10063 / NRRL Y-11545</strain>
    </source>
</reference>
<dbReference type="OrthoDB" id="5976022at2759"/>
<sequence>MSTYTFTCTTLDMCPIVVSRYIARSSRLQMAMVMPAGPQEVILTGTFDDWSKSLYLVKQADGSFELTVPLPKTSEKLLYKYVVDGDWVVSKTQKISKDDSGNENNVLEAADLVAVSSLAGTKIPEAGGLVSKSVAPAAEGELKTTVLPSTEGQQTTLSGEPGIHIPKDADALAAFNEVRDVDPKTLNEPELSAEEKKKQKKKVKRTQYKLKKKKKNANGSSEEVTDEQSPEPEAESEGISASTAGIAAGAAAAVAGAAGIAGVAATSAEKEAPKTLDPKAEVPAVKDVEAEVPTVKDIEAEVPAVKDVEAEVPAVKDVEAAVPVDAVANGEAAVADVEKEVDASPVKAAAKDYEDEIVVATGEHKDIAAAIAAQEGDVTVEEIQPSASERIRLTEEAKKAQGAAESAAKAATTSAESPVKEAVKETTAAAKDTTAAAKTAASATAGAAKDKTQKKKNGLVRFFKKVFS</sequence>
<dbReference type="HOGENOM" id="CLU_584090_0_0_1"/>
<dbReference type="EMBL" id="AAVQ01000001">
    <property type="protein sequence ID" value="EAZ63984.2"/>
    <property type="molecule type" value="Genomic_DNA"/>
</dbReference>
<dbReference type="eggNOG" id="KOG1616">
    <property type="taxonomic scope" value="Eukaryota"/>
</dbReference>
<dbReference type="AlphaFoldDB" id="A3GGU5"/>
<feature type="compositionally biased region" description="Low complexity" evidence="1">
    <location>
        <begin position="400"/>
        <end position="417"/>
    </location>
</feature>
<dbReference type="STRING" id="322104.A3GGU5"/>
<feature type="domain" description="AMP-activated protein kinase glycogen-binding" evidence="2">
    <location>
        <begin position="36"/>
        <end position="109"/>
    </location>
</feature>
<dbReference type="Pfam" id="PF16561">
    <property type="entry name" value="AMPK1_CBM"/>
    <property type="match status" value="1"/>
</dbReference>
<evidence type="ECO:0000256" key="1">
    <source>
        <dbReference type="SAM" id="MobiDB-lite"/>
    </source>
</evidence>
<dbReference type="CDD" id="cd02859">
    <property type="entry name" value="E_set_AMPKbeta_like_N"/>
    <property type="match status" value="1"/>
</dbReference>
<feature type="compositionally biased region" description="Basic and acidic residues" evidence="1">
    <location>
        <begin position="183"/>
        <end position="197"/>
    </location>
</feature>
<evidence type="ECO:0000313" key="4">
    <source>
        <dbReference type="Proteomes" id="UP000002258"/>
    </source>
</evidence>